<proteinExistence type="predicted"/>
<evidence type="ECO:0000313" key="2">
    <source>
        <dbReference type="Proteomes" id="UP000033961"/>
    </source>
</evidence>
<accession>A0A2P1QQB5</accession>
<organism evidence="1 2">
    <name type="scientific">Leptospira santarosai</name>
    <dbReference type="NCBI Taxonomy" id="28183"/>
    <lineage>
        <taxon>Bacteria</taxon>
        <taxon>Pseudomonadati</taxon>
        <taxon>Spirochaetota</taxon>
        <taxon>Spirochaetia</taxon>
        <taxon>Leptospirales</taxon>
        <taxon>Leptospiraceae</taxon>
        <taxon>Leptospira</taxon>
    </lineage>
</organism>
<sequence>MRIQDEYEIREEREKISGELKGMKKYKKLIGA</sequence>
<name>A0A2P1QQB5_9LEPT</name>
<protein>
    <submittedName>
        <fullName evidence="1">Addiction module antidote protein HigA</fullName>
    </submittedName>
</protein>
<dbReference type="AlphaFoldDB" id="A0A2P1QQB5"/>
<gene>
    <name evidence="1" type="ORF">XB16_0593</name>
</gene>
<dbReference type="EMBL" id="CP027843">
    <property type="protein sequence ID" value="AVQ10937.1"/>
    <property type="molecule type" value="Genomic_DNA"/>
</dbReference>
<evidence type="ECO:0000313" key="1">
    <source>
        <dbReference type="EMBL" id="AVQ10937.1"/>
    </source>
</evidence>
<dbReference type="Proteomes" id="UP000033961">
    <property type="component" value="Chromosome I"/>
</dbReference>
<reference evidence="1 2" key="1">
    <citation type="journal article" date="2015" name="Genome Announc.">
        <title>Draft Genome Sequences of Leptospira santarosai Strains U160, U164, and U233, Isolated from Asymptomatic Cattle.</title>
        <authorList>
            <person name="Kremer F.S."/>
            <person name="Eslabao M.R."/>
            <person name="Provisor M."/>
            <person name="Woloski R.D."/>
            <person name="Ramires O.V."/>
            <person name="Moreno L.Z."/>
            <person name="Moreno A.M."/>
            <person name="Hamond C."/>
            <person name="Lilenbaum W."/>
            <person name="Dellagostin O.A."/>
        </authorList>
    </citation>
    <scope>NUCLEOTIDE SEQUENCE [LARGE SCALE GENOMIC DNA]</scope>
    <source>
        <strain evidence="1 2">U160</strain>
    </source>
</reference>